<evidence type="ECO:0000313" key="2">
    <source>
        <dbReference type="EMBL" id="GAW27134.1"/>
    </source>
</evidence>
<sequence>MYFSFASPSPRPICGQIAAALYLPFIVALLPFAVKPRRRPQHSQKHALIGGRTIRSAGNGAINPLAASVVSKPGPHGPSLACGHQ</sequence>
<evidence type="ECO:0000256" key="1">
    <source>
        <dbReference type="SAM" id="Phobius"/>
    </source>
</evidence>
<keyword evidence="1" id="KW-0812">Transmembrane</keyword>
<organism evidence="2">
    <name type="scientific">Rosellinia necatrix</name>
    <name type="common">White root-rot fungus</name>
    <dbReference type="NCBI Taxonomy" id="77044"/>
    <lineage>
        <taxon>Eukaryota</taxon>
        <taxon>Fungi</taxon>
        <taxon>Dikarya</taxon>
        <taxon>Ascomycota</taxon>
        <taxon>Pezizomycotina</taxon>
        <taxon>Sordariomycetes</taxon>
        <taxon>Xylariomycetidae</taxon>
        <taxon>Xylariales</taxon>
        <taxon>Xylariaceae</taxon>
        <taxon>Rosellinia</taxon>
    </lineage>
</organism>
<keyword evidence="1" id="KW-1133">Transmembrane helix</keyword>
<keyword evidence="3" id="KW-1185">Reference proteome</keyword>
<name>A0A1S8AAK2_ROSNE</name>
<gene>
    <name evidence="2" type="ORF">SAMD00023353_7400100</name>
</gene>
<accession>A0A1S8AAK2</accession>
<dbReference type="Proteomes" id="UP000054516">
    <property type="component" value="Unassembled WGS sequence"/>
</dbReference>
<proteinExistence type="predicted"/>
<dbReference type="EMBL" id="DF977519">
    <property type="protein sequence ID" value="GAW27134.1"/>
    <property type="molecule type" value="Genomic_DNA"/>
</dbReference>
<dbReference type="AlphaFoldDB" id="A0A1S8AAK2"/>
<keyword evidence="1" id="KW-0472">Membrane</keyword>
<protein>
    <submittedName>
        <fullName evidence="2">Uncharacterized protein</fullName>
    </submittedName>
</protein>
<reference evidence="2" key="1">
    <citation type="submission" date="2016-03" db="EMBL/GenBank/DDBJ databases">
        <title>Draft genome sequence of Rosellinia necatrix.</title>
        <authorList>
            <person name="Kanematsu S."/>
        </authorList>
    </citation>
    <scope>NUCLEOTIDE SEQUENCE [LARGE SCALE GENOMIC DNA]</scope>
    <source>
        <strain evidence="2">W97</strain>
    </source>
</reference>
<feature type="transmembrane region" description="Helical" evidence="1">
    <location>
        <begin position="15"/>
        <end position="34"/>
    </location>
</feature>
<evidence type="ECO:0000313" key="3">
    <source>
        <dbReference type="Proteomes" id="UP000054516"/>
    </source>
</evidence>